<evidence type="ECO:0000256" key="3">
    <source>
        <dbReference type="SAM" id="SignalP"/>
    </source>
</evidence>
<evidence type="ECO:0000256" key="1">
    <source>
        <dbReference type="ARBA" id="ARBA00022614"/>
    </source>
</evidence>
<reference evidence="6" key="1">
    <citation type="journal article" date="2013" name="PLoS Genet.">
        <title>The genome of Spraguea lophii and the basis of host-microsporidian interactions.</title>
        <authorList>
            <person name="Campbell S.E."/>
            <person name="Williams T.A."/>
            <person name="Yousuf A."/>
            <person name="Soanes D.M."/>
            <person name="Paszkiewicz K.H."/>
            <person name="Williams B.A.P."/>
        </authorList>
    </citation>
    <scope>NUCLEOTIDE SEQUENCE [LARGE SCALE GENOMIC DNA]</scope>
    <source>
        <strain evidence="6">42_110</strain>
    </source>
</reference>
<proteinExistence type="predicted"/>
<feature type="domain" description="Disease resistance R13L4/SHOC-2-like LRR" evidence="4">
    <location>
        <begin position="91"/>
        <end position="290"/>
    </location>
</feature>
<dbReference type="SMART" id="SM00369">
    <property type="entry name" value="LRR_TYP"/>
    <property type="match status" value="9"/>
</dbReference>
<dbReference type="InterPro" id="IPR003591">
    <property type="entry name" value="Leu-rich_rpt_typical-subtyp"/>
</dbReference>
<gene>
    <name evidence="5" type="ORF">SLOPH_2644</name>
</gene>
<dbReference type="InterPro" id="IPR050216">
    <property type="entry name" value="LRR_domain-containing"/>
</dbReference>
<dbReference type="OrthoDB" id="660555at2759"/>
<feature type="signal peptide" evidence="3">
    <location>
        <begin position="1"/>
        <end position="16"/>
    </location>
</feature>
<dbReference type="InParanoid" id="S7XF99"/>
<dbReference type="AlphaFoldDB" id="S7XF99"/>
<dbReference type="STRING" id="1358809.S7XF99"/>
<comment type="caution">
    <text evidence="5">The sequence shown here is derived from an EMBL/GenBank/DDBJ whole genome shotgun (WGS) entry which is preliminary data.</text>
</comment>
<dbReference type="EMBL" id="ATCN01001340">
    <property type="protein sequence ID" value="EPR77704.1"/>
    <property type="molecule type" value="Genomic_DNA"/>
</dbReference>
<feature type="chain" id="PRO_5004547364" evidence="3">
    <location>
        <begin position="17"/>
        <end position="531"/>
    </location>
</feature>
<organism evidence="5 6">
    <name type="scientific">Spraguea lophii (strain 42_110)</name>
    <name type="common">Microsporidian parasite</name>
    <dbReference type="NCBI Taxonomy" id="1358809"/>
    <lineage>
        <taxon>Eukaryota</taxon>
        <taxon>Fungi</taxon>
        <taxon>Fungi incertae sedis</taxon>
        <taxon>Microsporidia</taxon>
        <taxon>Spragueidae</taxon>
        <taxon>Spraguea</taxon>
    </lineage>
</organism>
<keyword evidence="3" id="KW-0732">Signal</keyword>
<keyword evidence="2" id="KW-0677">Repeat</keyword>
<dbReference type="InterPro" id="IPR032675">
    <property type="entry name" value="LRR_dom_sf"/>
</dbReference>
<dbReference type="InterPro" id="IPR001611">
    <property type="entry name" value="Leu-rich_rpt"/>
</dbReference>
<evidence type="ECO:0000313" key="5">
    <source>
        <dbReference type="EMBL" id="EPR77704.1"/>
    </source>
</evidence>
<keyword evidence="1" id="KW-0433">Leucine-rich repeat</keyword>
<dbReference type="PANTHER" id="PTHR48051">
    <property type="match status" value="1"/>
</dbReference>
<dbReference type="GO" id="GO:0005737">
    <property type="term" value="C:cytoplasm"/>
    <property type="evidence" value="ECO:0007669"/>
    <property type="project" value="TreeGrafter"/>
</dbReference>
<dbReference type="InterPro" id="IPR055414">
    <property type="entry name" value="LRR_R13L4/SHOC2-like"/>
</dbReference>
<dbReference type="Gene3D" id="3.80.10.10">
    <property type="entry name" value="Ribonuclease Inhibitor"/>
    <property type="match status" value="3"/>
</dbReference>
<evidence type="ECO:0000259" key="4">
    <source>
        <dbReference type="Pfam" id="PF23598"/>
    </source>
</evidence>
<name>S7XF99_SPRLO</name>
<dbReference type="Proteomes" id="UP000014978">
    <property type="component" value="Unassembled WGS sequence"/>
</dbReference>
<feature type="non-terminal residue" evidence="5">
    <location>
        <position position="531"/>
    </location>
</feature>
<dbReference type="SUPFAM" id="SSF52058">
    <property type="entry name" value="L domain-like"/>
    <property type="match status" value="2"/>
</dbReference>
<accession>S7XF99</accession>
<evidence type="ECO:0000313" key="6">
    <source>
        <dbReference type="Proteomes" id="UP000014978"/>
    </source>
</evidence>
<evidence type="ECO:0000256" key="2">
    <source>
        <dbReference type="ARBA" id="ARBA00022737"/>
    </source>
</evidence>
<protein>
    <submittedName>
        <fullName evidence="5">Leucine rich repeat protein</fullName>
    </submittedName>
</protein>
<dbReference type="PANTHER" id="PTHR48051:SF1">
    <property type="entry name" value="RAS SUPPRESSOR PROTEIN 1"/>
    <property type="match status" value="1"/>
</dbReference>
<dbReference type="PROSITE" id="PS51450">
    <property type="entry name" value="LRR"/>
    <property type="match status" value="3"/>
</dbReference>
<dbReference type="HOGENOM" id="CLU_016141_1_0_1"/>
<dbReference type="Pfam" id="PF23598">
    <property type="entry name" value="LRR_14"/>
    <property type="match status" value="1"/>
</dbReference>
<dbReference type="Pfam" id="PF00560">
    <property type="entry name" value="LRR_1"/>
    <property type="match status" value="2"/>
</dbReference>
<keyword evidence="6" id="KW-1185">Reference proteome</keyword>
<dbReference type="VEuPathDB" id="MicrosporidiaDB:SLOPH_2644"/>
<sequence length="531" mass="61870">MNFFLIFSSVLVNCIGYEITYTDYDSIKELIHKPDEVGLYNEITNNPDFSCSFSFEVNEGDEDTKEIKIIKLNNVDPETGENMFPAIFCEINYIKRLILNDLTLSRLPNQFEKFKELSFLNLNNNEFKEFPQVLFSLSKLKTLHLDFNKFVKIPSEIIQMNSLEILSIGYCSHLISINSNLFKLKNLNELDLSRNPLLFKNNNFIAYSIYSDDKASTKNENNDPTKFVSYKSLKKLHISSNGLSTFPRIFYNFINLEELVVSRNLFKNIPRKLIFFINLKILDISFNHIKKLTIKQNMLSNLLKLYLNHNKITKLLIPDNTLKSLETLVLSCNRFSKLDKNIFRLKQLKSLSVFGIVFTEITKFPRERDDPISLKLTLKDISVLPNIFSYNCINELTVKCKDQIDKEINIFEHVPINSKIKYLDLSKCFLTSIPHSISKLINLETFEAEFNQIITLENVFIGMTLKFLNLSFNQIISIDRSIFDIYTLERLDLSFNNIELIPSNINNTRNRNLQIDLHENPLRSGIDVDLQ</sequence>